<dbReference type="Proteomes" id="UP001328107">
    <property type="component" value="Unassembled WGS sequence"/>
</dbReference>
<dbReference type="PANTHER" id="PTHR11245:SF6">
    <property type="entry name" value="DUF19 DOMAIN-CONTAINING PROTEIN"/>
    <property type="match status" value="1"/>
</dbReference>
<evidence type="ECO:0000256" key="1">
    <source>
        <dbReference type="ARBA" id="ARBA00008693"/>
    </source>
</evidence>
<dbReference type="GO" id="GO:0005179">
    <property type="term" value="F:hormone activity"/>
    <property type="evidence" value="ECO:0007669"/>
    <property type="project" value="UniProtKB-KW"/>
</dbReference>
<evidence type="ECO:0000313" key="7">
    <source>
        <dbReference type="Proteomes" id="UP001328107"/>
    </source>
</evidence>
<evidence type="ECO:0000256" key="3">
    <source>
        <dbReference type="ARBA" id="ARBA00022702"/>
    </source>
</evidence>
<evidence type="ECO:0008006" key="8">
    <source>
        <dbReference type="Google" id="ProtNLM"/>
    </source>
</evidence>
<gene>
    <name evidence="6" type="ORF">PMAYCL1PPCAC_15929</name>
</gene>
<evidence type="ECO:0000313" key="6">
    <source>
        <dbReference type="EMBL" id="GMR45734.1"/>
    </source>
</evidence>
<dbReference type="Pfam" id="PF03298">
    <property type="entry name" value="Stanniocalcin"/>
    <property type="match status" value="1"/>
</dbReference>
<comment type="caution">
    <text evidence="6">The sequence shown here is derived from an EMBL/GenBank/DDBJ whole genome shotgun (WGS) entry which is preliminary data.</text>
</comment>
<keyword evidence="3" id="KW-0372">Hormone</keyword>
<proteinExistence type="inferred from homology"/>
<comment type="similarity">
    <text evidence="1">Belongs to the stanniocalcin family.</text>
</comment>
<keyword evidence="5" id="KW-0732">Signal</keyword>
<reference evidence="7" key="1">
    <citation type="submission" date="2022-10" db="EMBL/GenBank/DDBJ databases">
        <title>Genome assembly of Pristionchus species.</title>
        <authorList>
            <person name="Yoshida K."/>
            <person name="Sommer R.J."/>
        </authorList>
    </citation>
    <scope>NUCLEOTIDE SEQUENCE [LARGE SCALE GENOMIC DNA]</scope>
    <source>
        <strain evidence="7">RS5460</strain>
    </source>
</reference>
<keyword evidence="4" id="KW-1015">Disulfide bond</keyword>
<sequence length="172" mass="18697">MFTKLALLIGCAVSFPEAIDSTTCNVYSELESFAPCESSGYALNYGLPNCEAFTAKKWLYTTSGKIFLDCTRNCLADFIRTQIIAKGVSDCATIQSSAFDSHVPCYVDCGFCEVFPPNVIPFALTYRLSDFLSAQALKQVSQITSSCVSSPSSVIGPLVKIYGFTPLQIKPF</sequence>
<keyword evidence="7" id="KW-1185">Reference proteome</keyword>
<feature type="chain" id="PRO_5042945498" description="Ion channel" evidence="5">
    <location>
        <begin position="22"/>
        <end position="172"/>
    </location>
</feature>
<dbReference type="PANTHER" id="PTHR11245">
    <property type="entry name" value="STANNIOCALCIN"/>
    <property type="match status" value="1"/>
</dbReference>
<evidence type="ECO:0000256" key="5">
    <source>
        <dbReference type="SAM" id="SignalP"/>
    </source>
</evidence>
<accession>A0AAN5HYR4</accession>
<dbReference type="InterPro" id="IPR004978">
    <property type="entry name" value="Stanniocalcin"/>
</dbReference>
<organism evidence="6 7">
    <name type="scientific">Pristionchus mayeri</name>
    <dbReference type="NCBI Taxonomy" id="1317129"/>
    <lineage>
        <taxon>Eukaryota</taxon>
        <taxon>Metazoa</taxon>
        <taxon>Ecdysozoa</taxon>
        <taxon>Nematoda</taxon>
        <taxon>Chromadorea</taxon>
        <taxon>Rhabditida</taxon>
        <taxon>Rhabditina</taxon>
        <taxon>Diplogasteromorpha</taxon>
        <taxon>Diplogasteroidea</taxon>
        <taxon>Neodiplogasteridae</taxon>
        <taxon>Pristionchus</taxon>
    </lineage>
</organism>
<dbReference type="GO" id="GO:0005615">
    <property type="term" value="C:extracellular space"/>
    <property type="evidence" value="ECO:0007669"/>
    <property type="project" value="TreeGrafter"/>
</dbReference>
<dbReference type="GO" id="GO:0006874">
    <property type="term" value="P:intracellular calcium ion homeostasis"/>
    <property type="evidence" value="ECO:0007669"/>
    <property type="project" value="TreeGrafter"/>
</dbReference>
<dbReference type="AlphaFoldDB" id="A0AAN5HYR4"/>
<evidence type="ECO:0000256" key="2">
    <source>
        <dbReference type="ARBA" id="ARBA00011748"/>
    </source>
</evidence>
<evidence type="ECO:0000256" key="4">
    <source>
        <dbReference type="ARBA" id="ARBA00023157"/>
    </source>
</evidence>
<name>A0AAN5HYR4_9BILA</name>
<feature type="signal peptide" evidence="5">
    <location>
        <begin position="1"/>
        <end position="21"/>
    </location>
</feature>
<protein>
    <recommendedName>
        <fullName evidence="8">Ion channel</fullName>
    </recommendedName>
</protein>
<comment type="subunit">
    <text evidence="2">Homodimer; disulfide-linked.</text>
</comment>
<dbReference type="EMBL" id="BTRK01000004">
    <property type="protein sequence ID" value="GMR45734.1"/>
    <property type="molecule type" value="Genomic_DNA"/>
</dbReference>